<dbReference type="InterPro" id="IPR024973">
    <property type="entry name" value="ESPR"/>
</dbReference>
<dbReference type="InterPro" id="IPR011050">
    <property type="entry name" value="Pectin_lyase_fold/virulence"/>
</dbReference>
<dbReference type="SMART" id="SM00912">
    <property type="entry name" value="Haemagg_act"/>
    <property type="match status" value="1"/>
</dbReference>
<dbReference type="EMBL" id="FNTJ01000002">
    <property type="protein sequence ID" value="SED12722.1"/>
    <property type="molecule type" value="Genomic_DNA"/>
</dbReference>
<proteinExistence type="predicted"/>
<accession>A0A1H4Y411</accession>
<dbReference type="Pfam" id="PF13018">
    <property type="entry name" value="ESPR"/>
    <property type="match status" value="1"/>
</dbReference>
<dbReference type="Gene3D" id="2.160.20.10">
    <property type="entry name" value="Single-stranded right-handed beta-helix, Pectin lyase-like"/>
    <property type="match status" value="1"/>
</dbReference>
<comment type="subcellular location">
    <subcellularLocation>
        <location evidence="1">Secreted</location>
    </subcellularLocation>
</comment>
<dbReference type="SUPFAM" id="SSF51126">
    <property type="entry name" value="Pectin lyase-like"/>
    <property type="match status" value="1"/>
</dbReference>
<dbReference type="RefSeq" id="WP_092320399.1">
    <property type="nucleotide sequence ID" value="NZ_FNTJ01000002.1"/>
</dbReference>
<evidence type="ECO:0000313" key="6">
    <source>
        <dbReference type="EMBL" id="SED12722.1"/>
    </source>
</evidence>
<name>A0A1H4Y411_9PSED</name>
<keyword evidence="2" id="KW-0964">Secreted</keyword>
<dbReference type="AlphaFoldDB" id="A0A1H4Y411"/>
<keyword evidence="7" id="KW-1185">Reference proteome</keyword>
<gene>
    <name evidence="6" type="ORF">SAMN05216178_6343</name>
</gene>
<dbReference type="NCBIfam" id="TIGR01901">
    <property type="entry name" value="adhes_NPXG"/>
    <property type="match status" value="1"/>
</dbReference>
<evidence type="ECO:0000313" key="7">
    <source>
        <dbReference type="Proteomes" id="UP000198982"/>
    </source>
</evidence>
<dbReference type="Gene3D" id="2.160.20.110">
    <property type="match status" value="2"/>
</dbReference>
<dbReference type="PANTHER" id="PTHR12338:SF8">
    <property type="entry name" value="HEME_HEMOPEXIN-BINDING PROTEIN"/>
    <property type="match status" value="1"/>
</dbReference>
<dbReference type="Pfam" id="PF05860">
    <property type="entry name" value="TPS"/>
    <property type="match status" value="1"/>
</dbReference>
<keyword evidence="3" id="KW-0732">Signal</keyword>
<protein>
    <submittedName>
        <fullName evidence="6">Filamentous hemagglutinin family N-terminal domain-containing protein</fullName>
    </submittedName>
</protein>
<dbReference type="Pfam" id="PF07581">
    <property type="entry name" value="Glug"/>
    <property type="match status" value="2"/>
</dbReference>
<reference evidence="7" key="1">
    <citation type="submission" date="2016-10" db="EMBL/GenBank/DDBJ databases">
        <authorList>
            <person name="Varghese N."/>
            <person name="Submissions S."/>
        </authorList>
    </citation>
    <scope>NUCLEOTIDE SEQUENCE [LARGE SCALE GENOMIC DNA]</scope>
    <source>
        <strain evidence="7">DSM 9751</strain>
    </source>
</reference>
<organism evidence="6 7">
    <name type="scientific">Pseudomonas saponiphila</name>
    <dbReference type="NCBI Taxonomy" id="556534"/>
    <lineage>
        <taxon>Bacteria</taxon>
        <taxon>Pseudomonadati</taxon>
        <taxon>Pseudomonadota</taxon>
        <taxon>Gammaproteobacteria</taxon>
        <taxon>Pseudomonadales</taxon>
        <taxon>Pseudomonadaceae</taxon>
        <taxon>Pseudomonas</taxon>
    </lineage>
</organism>
<sequence length="1011" mass="100570">MNKVYALVWNQAQGCWTVTDEGARRRRRCATRKGLVAMVAGLLGLGGLPAAFALPTGGTVVSGTADILTFDNGKQMSINQHTDKLITNWNDFSVRNGQTVTFSQPTKTSIALNRVIGVNGSDIQGQIKANGQVFLINPNGVVFGQGAQVNVGGLVASTQNITDANFTAGNYKFAGTSTAQIVNRGMITAADGGNVALIGKSVSNDGTIKAQKGRVALGGGNEFTVSFDSNNLLDLQVDAAAINALVSNGGLLKADGGQVLMTAKSAGSMLQTVVNNQGAIEANTLSRKAGKITLDGGDVGVVNVGGSMSASALTSVGDGGVVETKGANTKVQLAARVNTLANNGKAGTWKISSNEVKVGPTATAGNNNVYADTLAHNLATTNVELNSKSGDVSVDGAIAWASGNQLSVNSAQDIHINSGLKGSGGGTRIELNADRDIKLNGAVELTGINNSLGLDYGNSYALGKDGRVTLSGSGAWFDANGDLYNVIQNAAQLQAIGTSLDGLYVLGNDIKGSGSIKSIGGSNQFTGTFDGLGNTISGFTVNTDGSYGGLFGKSSGDISNLKLASMTINGTTSNAGFGNIGGLVGLNSGTITNVSATDLRVVANSNQNNYLGGLVGINSGGKIDRATMAGTVTGNGYTLAVGGLVGENCNSFAGTGSITNSSTNVQVLGTMQISPVGGMGGLVGVNKGGSIADSSSAGTVGTGFNRYVQDPNLGGLVGYNQGGTIERASSSVNVWGYAASNIGGLVGFNNDGTVTDSSASGAITGTGSAAAGGLVGLNQNSVLNNVSASGRVADSTGANVGGLVGKNSRSEIHTAEATGEVVGGGSGNIGGLIGNNFAGTTEYAVARGKVSGGTLSYIGGLVGLNNGDLSSVEASGNVSGGASSFVGGLIGTNGDYVDHRIDTASAKGNVVGGVQSTVGGLVGQNNSRIANSLASGEVSGGSSALLGGLVGLNQGDIRQSVAYGNVKFLANGKQIYGGLAGVNDGILAYNTALGQATQVPLVGLNQGDIRN</sequence>
<keyword evidence="4" id="KW-0472">Membrane</keyword>
<dbReference type="InterPro" id="IPR008638">
    <property type="entry name" value="FhaB/CdiA-like_TPS"/>
</dbReference>
<keyword evidence="4" id="KW-1133">Transmembrane helix</keyword>
<feature type="transmembrane region" description="Helical" evidence="4">
    <location>
        <begin position="34"/>
        <end position="54"/>
    </location>
</feature>
<feature type="domain" description="Filamentous haemagglutinin FhaB/tRNA nuclease CdiA-like TPS" evidence="5">
    <location>
        <begin position="51"/>
        <end position="165"/>
    </location>
</feature>
<evidence type="ECO:0000256" key="2">
    <source>
        <dbReference type="ARBA" id="ARBA00022525"/>
    </source>
</evidence>
<evidence type="ECO:0000256" key="4">
    <source>
        <dbReference type="SAM" id="Phobius"/>
    </source>
</evidence>
<dbReference type="InterPro" id="IPR012334">
    <property type="entry name" value="Pectin_lyas_fold"/>
</dbReference>
<dbReference type="InterPro" id="IPR050909">
    <property type="entry name" value="Bact_Autotransporter_VF"/>
</dbReference>
<keyword evidence="4" id="KW-0812">Transmembrane</keyword>
<evidence type="ECO:0000256" key="1">
    <source>
        <dbReference type="ARBA" id="ARBA00004613"/>
    </source>
</evidence>
<evidence type="ECO:0000259" key="5">
    <source>
        <dbReference type="SMART" id="SM00912"/>
    </source>
</evidence>
<dbReference type="InterPro" id="IPR011493">
    <property type="entry name" value="GLUG"/>
</dbReference>
<dbReference type="Proteomes" id="UP000198982">
    <property type="component" value="Unassembled WGS sequence"/>
</dbReference>
<dbReference type="GO" id="GO:0005576">
    <property type="term" value="C:extracellular region"/>
    <property type="evidence" value="ECO:0007669"/>
    <property type="project" value="UniProtKB-SubCell"/>
</dbReference>
<evidence type="ECO:0000256" key="3">
    <source>
        <dbReference type="ARBA" id="ARBA00022729"/>
    </source>
</evidence>
<dbReference type="PANTHER" id="PTHR12338">
    <property type="entry name" value="AUTOTRANSPORTER"/>
    <property type="match status" value="1"/>
</dbReference>